<protein>
    <submittedName>
        <fullName evidence="1">SdpA family antimicrobial peptide system protein</fullName>
    </submittedName>
</protein>
<name>A0A8T9Q262_9BACT</name>
<evidence type="ECO:0000313" key="2">
    <source>
        <dbReference type="Proteomes" id="UP000831796"/>
    </source>
</evidence>
<dbReference type="EMBL" id="CP095046">
    <property type="protein sequence ID" value="UOQ71517.1"/>
    <property type="molecule type" value="Genomic_DNA"/>
</dbReference>
<dbReference type="KEGG" id="hcu:MUN79_23335"/>
<dbReference type="Pfam" id="PF17418">
    <property type="entry name" value="SdpA"/>
    <property type="match status" value="1"/>
</dbReference>
<dbReference type="InterPro" id="IPR023902">
    <property type="entry name" value="Sporulation_SdpA"/>
</dbReference>
<reference evidence="1" key="1">
    <citation type="submission" date="2022-04" db="EMBL/GenBank/DDBJ databases">
        <title>Hymenobacter sp. isolated from the air.</title>
        <authorList>
            <person name="Won M."/>
            <person name="Lee C.-M."/>
            <person name="Woen H.-Y."/>
            <person name="Kwon S.-W."/>
        </authorList>
    </citation>
    <scope>NUCLEOTIDE SEQUENCE</scope>
    <source>
        <strain evidence="1">5116S-3</strain>
    </source>
</reference>
<dbReference type="NCBIfam" id="TIGR04034">
    <property type="entry name" value="export_SdpA"/>
    <property type="match status" value="1"/>
</dbReference>
<gene>
    <name evidence="1" type="ORF">MUN79_23335</name>
</gene>
<accession>A0A8T9Q262</accession>
<dbReference type="Proteomes" id="UP000831796">
    <property type="component" value="Chromosome"/>
</dbReference>
<sequence length="183" mass="21010">MKTKNILLYNSVLLGFAFLLLKVVYAAAGPNVTESSFKDNYDIFSFFPEGWGFFTRSPRGDKYVLYKVESAQSLTPVHFKNASAESLYGFSRKSRRVNMEIGRVASLVKMDSSWVRVEDNDQIIAAVKFHGREIARSAFNQKQFRFIAPGTYILKKYKIAPWSWAKYPDNFKKSAYVTTIILQ</sequence>
<keyword evidence="2" id="KW-1185">Reference proteome</keyword>
<dbReference type="AlphaFoldDB" id="A0A8T9Q262"/>
<dbReference type="RefSeq" id="WP_244674924.1">
    <property type="nucleotide sequence ID" value="NZ_CP095046.1"/>
</dbReference>
<evidence type="ECO:0000313" key="1">
    <source>
        <dbReference type="EMBL" id="UOQ71517.1"/>
    </source>
</evidence>
<organism evidence="1 2">
    <name type="scientific">Hymenobacter cellulosilyticus</name>
    <dbReference type="NCBI Taxonomy" id="2932248"/>
    <lineage>
        <taxon>Bacteria</taxon>
        <taxon>Pseudomonadati</taxon>
        <taxon>Bacteroidota</taxon>
        <taxon>Cytophagia</taxon>
        <taxon>Cytophagales</taxon>
        <taxon>Hymenobacteraceae</taxon>
        <taxon>Hymenobacter</taxon>
    </lineage>
</organism>
<proteinExistence type="predicted"/>